<feature type="transmembrane region" description="Helical" evidence="1">
    <location>
        <begin position="26"/>
        <end position="57"/>
    </location>
</feature>
<dbReference type="EMBL" id="AAGVGK010000013">
    <property type="protein sequence ID" value="EBS3932895.1"/>
    <property type="molecule type" value="Genomic_DNA"/>
</dbReference>
<dbReference type="AlphaFoldDB" id="A0A5H6A2K2"/>
<sequence length="114" mass="13533">MNGRAPLWYALELELLKNPWRFLLQLLCHFMIGWIVFQLIITIITGMFLLGILLFYPEPFFLPVVTPEKLNHFSFELWSFFKLCIWHYGVIAGFLFMLGYTITKGLKLARCLKR</sequence>
<protein>
    <submittedName>
        <fullName evidence="2">D-alanyl-D-alanine dipeptidase</fullName>
    </submittedName>
</protein>
<dbReference type="EMBL" id="DAATIJ010000001">
    <property type="protein sequence ID" value="HAE8735303.1"/>
    <property type="molecule type" value="Genomic_DNA"/>
</dbReference>
<gene>
    <name evidence="4" type="ORF">BFV08_06530</name>
    <name evidence="3" type="ORF">DM677_10030</name>
    <name evidence="2" type="ORF">DPE57_13495</name>
    <name evidence="6" type="ORF">DQK10_00820</name>
    <name evidence="5" type="ORF">G4R07_000374</name>
</gene>
<feature type="transmembrane region" description="Helical" evidence="1">
    <location>
        <begin position="77"/>
        <end position="100"/>
    </location>
</feature>
<evidence type="ECO:0000313" key="5">
    <source>
        <dbReference type="EMBL" id="HAE8735303.1"/>
    </source>
</evidence>
<comment type="caution">
    <text evidence="2">The sequence shown here is derived from an EMBL/GenBank/DDBJ whole genome shotgun (WGS) entry which is preliminary data.</text>
</comment>
<reference evidence="2" key="2">
    <citation type="submission" date="2018-06" db="EMBL/GenBank/DDBJ databases">
        <authorList>
            <person name="Ashton P.M."/>
            <person name="Dallman T."/>
            <person name="Nair S."/>
            <person name="De Pinna E."/>
            <person name="Peters T."/>
            <person name="Grant K."/>
        </authorList>
    </citation>
    <scope>NUCLEOTIDE SEQUENCE</scope>
    <source>
        <strain evidence="2">146074</strain>
        <strain evidence="6">275776</strain>
        <strain evidence="3">298956</strain>
    </source>
</reference>
<dbReference type="EMBL" id="AAKNWZ010000002">
    <property type="protein sequence ID" value="ECT7927076.1"/>
    <property type="molecule type" value="Genomic_DNA"/>
</dbReference>
<reference evidence="4" key="3">
    <citation type="submission" date="2018-07" db="EMBL/GenBank/DDBJ databases">
        <authorList>
            <consortium name="PulseNet: The National Subtyping Network for Foodborne Disease Surveillance"/>
            <person name="Tarr C.L."/>
            <person name="Trees E."/>
            <person name="Katz L.S."/>
            <person name="Carleton-Romer H.A."/>
            <person name="Stroika S."/>
            <person name="Kucerova Z."/>
            <person name="Roache K.F."/>
            <person name="Sabol A.L."/>
            <person name="Besser J."/>
            <person name="Gerner-Smidt P."/>
        </authorList>
    </citation>
    <scope>NUCLEOTIDE SEQUENCE</scope>
    <source>
        <strain evidence="4">PNUSAS003387</strain>
    </source>
</reference>
<evidence type="ECO:0000313" key="4">
    <source>
        <dbReference type="EMBL" id="ECT7927076.1"/>
    </source>
</evidence>
<reference evidence="5" key="1">
    <citation type="journal article" date="2018" name="Genome Biol.">
        <title>SKESA: strategic k-mer extension for scrupulous assemblies.</title>
        <authorList>
            <person name="Souvorov A."/>
            <person name="Agarwala R."/>
            <person name="Lipman D.J."/>
        </authorList>
    </citation>
    <scope>NUCLEOTIDE SEQUENCE</scope>
    <source>
        <strain evidence="5">M210</strain>
    </source>
</reference>
<accession>A0A5H6A2K2</accession>
<keyword evidence="1" id="KW-1133">Transmembrane helix</keyword>
<reference evidence="5" key="4">
    <citation type="submission" date="2018-07" db="EMBL/GenBank/DDBJ databases">
        <authorList>
            <consortium name="NCBI Pathogen Detection Project"/>
        </authorList>
    </citation>
    <scope>NUCLEOTIDE SEQUENCE</scope>
    <source>
        <strain evidence="5">M210</strain>
    </source>
</reference>
<name>A0A5H6A2K2_SALET</name>
<dbReference type="EMBL" id="AAHDUY010000006">
    <property type="protein sequence ID" value="EBU9893483.1"/>
    <property type="molecule type" value="Genomic_DNA"/>
</dbReference>
<dbReference type="EMBL" id="RVCL01000001">
    <property type="protein sequence ID" value="MLO03275.1"/>
    <property type="molecule type" value="Genomic_DNA"/>
</dbReference>
<evidence type="ECO:0000313" key="6">
    <source>
        <dbReference type="EMBL" id="MLO03275.1"/>
    </source>
</evidence>
<keyword evidence="1" id="KW-0472">Membrane</keyword>
<evidence type="ECO:0000313" key="2">
    <source>
        <dbReference type="EMBL" id="EBS3932895.1"/>
    </source>
</evidence>
<organism evidence="2">
    <name type="scientific">Salmonella enterica subsp. enterica serovar Reading</name>
    <dbReference type="NCBI Taxonomy" id="165302"/>
    <lineage>
        <taxon>Bacteria</taxon>
        <taxon>Pseudomonadati</taxon>
        <taxon>Pseudomonadota</taxon>
        <taxon>Gammaproteobacteria</taxon>
        <taxon>Enterobacterales</taxon>
        <taxon>Enterobacteriaceae</taxon>
        <taxon>Salmonella</taxon>
    </lineage>
</organism>
<keyword evidence="1" id="KW-0812">Transmembrane</keyword>
<evidence type="ECO:0000313" key="3">
    <source>
        <dbReference type="EMBL" id="EBU9893483.1"/>
    </source>
</evidence>
<evidence type="ECO:0000256" key="1">
    <source>
        <dbReference type="SAM" id="Phobius"/>
    </source>
</evidence>
<dbReference type="Proteomes" id="UP000885381">
    <property type="component" value="Unassembled WGS sequence"/>
</dbReference>
<proteinExistence type="predicted"/>